<reference evidence="2" key="1">
    <citation type="journal article" date="2014" name="Int. J. Syst. Evol. Microbiol.">
        <title>Complete genome sequence of Corynebacterium casei LMG S-19264T (=DSM 44701T), isolated from a smear-ripened cheese.</title>
        <authorList>
            <consortium name="US DOE Joint Genome Institute (JGI-PGF)"/>
            <person name="Walter F."/>
            <person name="Albersmeier A."/>
            <person name="Kalinowski J."/>
            <person name="Ruckert C."/>
        </authorList>
    </citation>
    <scope>NUCLEOTIDE SEQUENCE</scope>
    <source>
        <strain evidence="2">CGMCC 1.15290</strain>
    </source>
</reference>
<comment type="caution">
    <text evidence="2">The sequence shown here is derived from an EMBL/GenBank/DDBJ whole genome shotgun (WGS) entry which is preliminary data.</text>
</comment>
<protein>
    <submittedName>
        <fullName evidence="2">Uncharacterized protein</fullName>
    </submittedName>
</protein>
<feature type="transmembrane region" description="Helical" evidence="1">
    <location>
        <begin position="43"/>
        <end position="67"/>
    </location>
</feature>
<evidence type="ECO:0000256" key="1">
    <source>
        <dbReference type="SAM" id="Phobius"/>
    </source>
</evidence>
<keyword evidence="3" id="KW-1185">Reference proteome</keyword>
<dbReference type="EMBL" id="BMIB01000002">
    <property type="protein sequence ID" value="GGH68262.1"/>
    <property type="molecule type" value="Genomic_DNA"/>
</dbReference>
<dbReference type="AlphaFoldDB" id="A0A917MY21"/>
<organism evidence="2 3">
    <name type="scientific">Filimonas zeae</name>
    <dbReference type="NCBI Taxonomy" id="1737353"/>
    <lineage>
        <taxon>Bacteria</taxon>
        <taxon>Pseudomonadati</taxon>
        <taxon>Bacteroidota</taxon>
        <taxon>Chitinophagia</taxon>
        <taxon>Chitinophagales</taxon>
        <taxon>Chitinophagaceae</taxon>
        <taxon>Filimonas</taxon>
    </lineage>
</organism>
<evidence type="ECO:0000313" key="3">
    <source>
        <dbReference type="Proteomes" id="UP000627292"/>
    </source>
</evidence>
<dbReference type="RefSeq" id="WP_188952433.1">
    <property type="nucleotide sequence ID" value="NZ_BMIB01000002.1"/>
</dbReference>
<accession>A0A917MY21</accession>
<feature type="transmembrane region" description="Helical" evidence="1">
    <location>
        <begin position="88"/>
        <end position="111"/>
    </location>
</feature>
<gene>
    <name evidence="2" type="ORF">GCM10011379_24380</name>
</gene>
<keyword evidence="1" id="KW-0812">Transmembrane</keyword>
<proteinExistence type="predicted"/>
<sequence length="116" mass="12219">MKFVVAAVLTALLGFTIVLFMPWWSVAVTSLIVAIAVSQKPLLAFLAGFTGIFLLWGTHAFIIDSLNKHILAPKVADILHMGSSSMPIILVTGFMGGLVAGCAAITGSFSANLTRK</sequence>
<name>A0A917MY21_9BACT</name>
<evidence type="ECO:0000313" key="2">
    <source>
        <dbReference type="EMBL" id="GGH68262.1"/>
    </source>
</evidence>
<keyword evidence="1" id="KW-0472">Membrane</keyword>
<dbReference type="Proteomes" id="UP000627292">
    <property type="component" value="Unassembled WGS sequence"/>
</dbReference>
<reference evidence="2" key="2">
    <citation type="submission" date="2020-09" db="EMBL/GenBank/DDBJ databases">
        <authorList>
            <person name="Sun Q."/>
            <person name="Zhou Y."/>
        </authorList>
    </citation>
    <scope>NUCLEOTIDE SEQUENCE</scope>
    <source>
        <strain evidence="2">CGMCC 1.15290</strain>
    </source>
</reference>
<keyword evidence="1" id="KW-1133">Transmembrane helix</keyword>